<dbReference type="RefSeq" id="XP_024571765.1">
    <property type="nucleotide sequence ID" value="XM_024723715.1"/>
</dbReference>
<dbReference type="Proteomes" id="UP000054928">
    <property type="component" value="Unassembled WGS sequence"/>
</dbReference>
<dbReference type="GeneID" id="36404573"/>
<organism evidence="2 3">
    <name type="scientific">Plasmopara halstedii</name>
    <name type="common">Downy mildew of sunflower</name>
    <dbReference type="NCBI Taxonomy" id="4781"/>
    <lineage>
        <taxon>Eukaryota</taxon>
        <taxon>Sar</taxon>
        <taxon>Stramenopiles</taxon>
        <taxon>Oomycota</taxon>
        <taxon>Peronosporomycetes</taxon>
        <taxon>Peronosporales</taxon>
        <taxon>Peronosporaceae</taxon>
        <taxon>Plasmopara</taxon>
    </lineage>
</organism>
<feature type="region of interest" description="Disordered" evidence="1">
    <location>
        <begin position="1"/>
        <end position="22"/>
    </location>
</feature>
<dbReference type="AlphaFoldDB" id="A0A0P1A4L9"/>
<dbReference type="EMBL" id="CCYD01000041">
    <property type="protein sequence ID" value="CEG35396.1"/>
    <property type="molecule type" value="Genomic_DNA"/>
</dbReference>
<protein>
    <submittedName>
        <fullName evidence="2">Uncharacterized protein</fullName>
    </submittedName>
</protein>
<name>A0A0P1A4L9_PLAHL</name>
<feature type="compositionally biased region" description="Polar residues" evidence="1">
    <location>
        <begin position="1"/>
        <end position="17"/>
    </location>
</feature>
<proteinExistence type="predicted"/>
<accession>A0A0P1A4L9</accession>
<keyword evidence="3" id="KW-1185">Reference proteome</keyword>
<reference evidence="3" key="1">
    <citation type="submission" date="2014-09" db="EMBL/GenBank/DDBJ databases">
        <authorList>
            <person name="Sharma Rahul"/>
            <person name="Thines Marco"/>
        </authorList>
    </citation>
    <scope>NUCLEOTIDE SEQUENCE [LARGE SCALE GENOMIC DNA]</scope>
</reference>
<evidence type="ECO:0000313" key="3">
    <source>
        <dbReference type="Proteomes" id="UP000054928"/>
    </source>
</evidence>
<evidence type="ECO:0000313" key="2">
    <source>
        <dbReference type="EMBL" id="CEG35396.1"/>
    </source>
</evidence>
<evidence type="ECO:0000256" key="1">
    <source>
        <dbReference type="SAM" id="MobiDB-lite"/>
    </source>
</evidence>
<sequence>MATKGSPTRNFQRNNTMPIVPPYDPKTVRTGYSLPRRGLIIVPYFDLFTWFEVLGTTLAAAEIYSSIYSK</sequence>